<evidence type="ECO:0000313" key="2">
    <source>
        <dbReference type="EMBL" id="KKK59741.1"/>
    </source>
</evidence>
<dbReference type="EMBL" id="LAZR01063313">
    <property type="protein sequence ID" value="KKK59741.1"/>
    <property type="molecule type" value="Genomic_DNA"/>
</dbReference>
<comment type="caution">
    <text evidence="2">The sequence shown here is derived from an EMBL/GenBank/DDBJ whole genome shotgun (WGS) entry which is preliminary data.</text>
</comment>
<name>A0A0F8ZIG0_9ZZZZ</name>
<keyword evidence="1" id="KW-0472">Membrane</keyword>
<organism evidence="2">
    <name type="scientific">marine sediment metagenome</name>
    <dbReference type="NCBI Taxonomy" id="412755"/>
    <lineage>
        <taxon>unclassified sequences</taxon>
        <taxon>metagenomes</taxon>
        <taxon>ecological metagenomes</taxon>
    </lineage>
</organism>
<reference evidence="2" key="1">
    <citation type="journal article" date="2015" name="Nature">
        <title>Complex archaea that bridge the gap between prokaryotes and eukaryotes.</title>
        <authorList>
            <person name="Spang A."/>
            <person name="Saw J.H."/>
            <person name="Jorgensen S.L."/>
            <person name="Zaremba-Niedzwiedzka K."/>
            <person name="Martijn J."/>
            <person name="Lind A.E."/>
            <person name="van Eijk R."/>
            <person name="Schleper C."/>
            <person name="Guy L."/>
            <person name="Ettema T.J."/>
        </authorList>
    </citation>
    <scope>NUCLEOTIDE SEQUENCE</scope>
</reference>
<evidence type="ECO:0000256" key="1">
    <source>
        <dbReference type="SAM" id="Phobius"/>
    </source>
</evidence>
<dbReference type="AlphaFoldDB" id="A0A0F8ZIG0"/>
<proteinExistence type="predicted"/>
<accession>A0A0F8ZIG0</accession>
<feature type="transmembrane region" description="Helical" evidence="1">
    <location>
        <begin position="20"/>
        <end position="42"/>
    </location>
</feature>
<sequence length="48" mass="5604">MKPKQEYFIVMLLLLNLTIVSPHIVETIIFGFATITYGVLYLKEAFRK</sequence>
<keyword evidence="1" id="KW-1133">Transmembrane helix</keyword>
<gene>
    <name evidence="2" type="ORF">LCGC14_3031330</name>
</gene>
<protein>
    <submittedName>
        <fullName evidence="2">Uncharacterized protein</fullName>
    </submittedName>
</protein>
<keyword evidence="1" id="KW-0812">Transmembrane</keyword>